<organism evidence="1 2">
    <name type="scientific">Fulvivirga lutea</name>
    <dbReference type="NCBI Taxonomy" id="2810512"/>
    <lineage>
        <taxon>Bacteria</taxon>
        <taxon>Pseudomonadati</taxon>
        <taxon>Bacteroidota</taxon>
        <taxon>Cytophagia</taxon>
        <taxon>Cytophagales</taxon>
        <taxon>Fulvivirgaceae</taxon>
        <taxon>Fulvivirga</taxon>
    </lineage>
</organism>
<gene>
    <name evidence="1" type="ORF">JR347_06125</name>
</gene>
<dbReference type="Proteomes" id="UP000662783">
    <property type="component" value="Chromosome"/>
</dbReference>
<evidence type="ECO:0000313" key="2">
    <source>
        <dbReference type="Proteomes" id="UP000662783"/>
    </source>
</evidence>
<accession>A0A974WHJ0</accession>
<dbReference type="KEGG" id="fuv:JR347_06125"/>
<dbReference type="RefSeq" id="WP_205723167.1">
    <property type="nucleotide sequence ID" value="NZ_CP070608.1"/>
</dbReference>
<dbReference type="AlphaFoldDB" id="A0A974WHJ0"/>
<dbReference type="EMBL" id="CP070608">
    <property type="protein sequence ID" value="QSE98653.1"/>
    <property type="molecule type" value="Genomic_DNA"/>
</dbReference>
<name>A0A974WHJ0_9BACT</name>
<sequence>MPESFEEKLRRRAEENRVAFQGRYKSELNSLLGLSRDEIDEITSDTTDLEKYDELIEVVRMASESNLSQAALKSKIEQLGGVAIEIAKKIPQLATLF</sequence>
<evidence type="ECO:0000313" key="1">
    <source>
        <dbReference type="EMBL" id="QSE98653.1"/>
    </source>
</evidence>
<keyword evidence="2" id="KW-1185">Reference proteome</keyword>
<reference evidence="1" key="1">
    <citation type="submission" date="2021-02" db="EMBL/GenBank/DDBJ databases">
        <title>Fulvivirga sp. S481 isolated from sea water.</title>
        <authorList>
            <person name="Bae S.S."/>
            <person name="Baek K."/>
        </authorList>
    </citation>
    <scope>NUCLEOTIDE SEQUENCE</scope>
    <source>
        <strain evidence="1">S481</strain>
    </source>
</reference>
<protein>
    <submittedName>
        <fullName evidence="1">Uncharacterized protein</fullName>
    </submittedName>
</protein>
<proteinExistence type="predicted"/>